<keyword evidence="1" id="KW-0812">Transmembrane</keyword>
<accession>A0A2S7X4A4</accession>
<feature type="transmembrane region" description="Helical" evidence="1">
    <location>
        <begin position="130"/>
        <end position="148"/>
    </location>
</feature>
<dbReference type="AlphaFoldDB" id="A0A2S7X4A4"/>
<evidence type="ECO:0000313" key="3">
    <source>
        <dbReference type="Proteomes" id="UP000239263"/>
    </source>
</evidence>
<comment type="caution">
    <text evidence="2">The sequence shown here is derived from an EMBL/GenBank/DDBJ whole genome shotgun (WGS) entry which is preliminary data.</text>
</comment>
<evidence type="ECO:0000313" key="2">
    <source>
        <dbReference type="EMBL" id="PQJ84905.1"/>
    </source>
</evidence>
<proteinExistence type="predicted"/>
<gene>
    <name evidence="2" type="ORF">BTO22_15575</name>
</gene>
<dbReference type="Pfam" id="PF11658">
    <property type="entry name" value="CBP_BcsG"/>
    <property type="match status" value="1"/>
</dbReference>
<feature type="transmembrane region" description="Helical" evidence="1">
    <location>
        <begin position="97"/>
        <end position="123"/>
    </location>
</feature>
<dbReference type="NCBIfam" id="TIGR03368">
    <property type="entry name" value="cellulose_yhjU"/>
    <property type="match status" value="1"/>
</dbReference>
<dbReference type="InterPro" id="IPR017744">
    <property type="entry name" value="BcsG"/>
</dbReference>
<reference evidence="2 3" key="1">
    <citation type="submission" date="2016-12" db="EMBL/GenBank/DDBJ databases">
        <title>Diversity of luminous bacteria.</title>
        <authorList>
            <person name="Yoshizawa S."/>
            <person name="Kogure K."/>
        </authorList>
    </citation>
    <scope>NUCLEOTIDE SEQUENCE [LARGE SCALE GENOMIC DNA]</scope>
    <source>
        <strain evidence="2 3">ATCC 33715</strain>
    </source>
</reference>
<evidence type="ECO:0000256" key="1">
    <source>
        <dbReference type="SAM" id="Phobius"/>
    </source>
</evidence>
<dbReference type="EMBL" id="MSCO01000002">
    <property type="protein sequence ID" value="PQJ84905.1"/>
    <property type="molecule type" value="Genomic_DNA"/>
</dbReference>
<keyword evidence="1" id="KW-1133">Transmembrane helix</keyword>
<dbReference type="RefSeq" id="WP_105056284.1">
    <property type="nucleotide sequence ID" value="NZ_CAWNRT010000002.1"/>
</dbReference>
<organism evidence="2 3">
    <name type="scientific">Aliivibrio sifiae</name>
    <dbReference type="NCBI Taxonomy" id="566293"/>
    <lineage>
        <taxon>Bacteria</taxon>
        <taxon>Pseudomonadati</taxon>
        <taxon>Pseudomonadota</taxon>
        <taxon>Gammaproteobacteria</taxon>
        <taxon>Vibrionales</taxon>
        <taxon>Vibrionaceae</taxon>
        <taxon>Aliivibrio</taxon>
    </lineage>
</organism>
<feature type="transmembrane region" description="Helical" evidence="1">
    <location>
        <begin position="20"/>
        <end position="48"/>
    </location>
</feature>
<evidence type="ECO:0008006" key="4">
    <source>
        <dbReference type="Google" id="ProtNLM"/>
    </source>
</evidence>
<name>A0A2S7X4A4_9GAMM</name>
<dbReference type="Proteomes" id="UP000239263">
    <property type="component" value="Unassembled WGS sequence"/>
</dbReference>
<dbReference type="OrthoDB" id="6965261at2"/>
<sequence>MKTNTLQQPLYGLGWWNIYFIIKIGLFTQDIISFHPLENFAFVAFLLLPLQPRALKIMRQCIAVPIGLWLMHFDSFLPPLDRLWGQIGQLLQFNLSYLIELAGRFVSPQAFLALFVLIFAYYFLNQVFRISVFVILALAYISLPQGVFNSQPKETVIAQQPIIAQTTAPSQQSVDESGPVNDAVLNQAKELFFKNEAQRRVTFPSNAPSTKFDLLFLSICSVAWDDIEIAGLENHPLFKEFDVMFDNFSAATSYSGPAVIRLLRASCGQETHQELFSAPSSKQCFLFDNLAQLGFQENLLLNHDGKFDDFLGLLKEDGDLQAPLMSQAGLEQYQSAFDGSPIYRDKEVLTRWLGNREKEQDNSVVALYNTISLHDGNRIIRASGKVGLVSYKLRLKNLLDDLYDFFQTLKASKRNVVVMLVPEHGAGMRGDKMQIAGMREIPSSTIVHTPVGMKIFGENITRTGDTVHINAASSYLAVSTLVSRILEQDIYSQKTFDPKVLTQGLPKTKMVAQNSGTTVMKYNNKPYVSLDGSTWSEYPKK</sequence>
<keyword evidence="1" id="KW-0472">Membrane</keyword>
<protein>
    <recommendedName>
        <fullName evidence="4">Cellulose biosynthesis protein BcsG</fullName>
    </recommendedName>
</protein>